<evidence type="ECO:0000256" key="11">
    <source>
        <dbReference type="PIRNR" id="PIRNR000441"/>
    </source>
</evidence>
<dbReference type="Gene3D" id="2.160.10.10">
    <property type="entry name" value="Hexapeptide repeat proteins"/>
    <property type="match status" value="1"/>
</dbReference>
<dbReference type="AlphaFoldDB" id="A0A0K9XCD1"/>
<proteinExistence type="inferred from homology"/>
<keyword evidence="8" id="KW-0198">Cysteine biosynthesis</keyword>
<evidence type="ECO:0000256" key="5">
    <source>
        <dbReference type="ARBA" id="ARBA00022605"/>
    </source>
</evidence>
<evidence type="ECO:0000256" key="9">
    <source>
        <dbReference type="ARBA" id="ARBA00023315"/>
    </source>
</evidence>
<dbReference type="InterPro" id="IPR001451">
    <property type="entry name" value="Hexapep"/>
</dbReference>
<dbReference type="PIRSF" id="PIRSF000441">
    <property type="entry name" value="CysE"/>
    <property type="match status" value="1"/>
</dbReference>
<dbReference type="CDD" id="cd03354">
    <property type="entry name" value="LbH_SAT"/>
    <property type="match status" value="1"/>
</dbReference>
<dbReference type="PANTHER" id="PTHR42811">
    <property type="entry name" value="SERINE ACETYLTRANSFERASE"/>
    <property type="match status" value="1"/>
</dbReference>
<evidence type="ECO:0000256" key="7">
    <source>
        <dbReference type="ARBA" id="ARBA00022737"/>
    </source>
</evidence>
<evidence type="ECO:0000256" key="3">
    <source>
        <dbReference type="ARBA" id="ARBA00013266"/>
    </source>
</evidence>
<dbReference type="GO" id="GO:0006535">
    <property type="term" value="P:cysteine biosynthetic process from serine"/>
    <property type="evidence" value="ECO:0007669"/>
    <property type="project" value="InterPro"/>
</dbReference>
<dbReference type="Proteomes" id="UP000037288">
    <property type="component" value="Unassembled WGS sequence"/>
</dbReference>
<dbReference type="NCBIfam" id="NF041874">
    <property type="entry name" value="EPS_EpsC"/>
    <property type="match status" value="1"/>
</dbReference>
<gene>
    <name evidence="12" type="ORF">AC230_23780</name>
</gene>
<sequence>MREDVETTLARDPSIMTKAEALFHSTLPAVWLHRAAHRLYRGKHRIGARVLTSVARVLTGVEIHPGAKVGRRLFIDHGTGVVVGETAVIGDDVTIYQQVTLGAVGWWRDNLRDDGERRHPVVGDRVTLGANATVLGPLVIGDDAMLGAHSLVLKDVGPGEKVLAEPSADWRPRRGGAEERA</sequence>
<dbReference type="GO" id="GO:0009001">
    <property type="term" value="F:serine O-acetyltransferase activity"/>
    <property type="evidence" value="ECO:0007669"/>
    <property type="project" value="UniProtKB-EC"/>
</dbReference>
<evidence type="ECO:0000313" key="13">
    <source>
        <dbReference type="Proteomes" id="UP000037288"/>
    </source>
</evidence>
<evidence type="ECO:0000256" key="10">
    <source>
        <dbReference type="ARBA" id="ARBA00049486"/>
    </source>
</evidence>
<dbReference type="GO" id="GO:0005737">
    <property type="term" value="C:cytoplasm"/>
    <property type="evidence" value="ECO:0007669"/>
    <property type="project" value="InterPro"/>
</dbReference>
<comment type="similarity">
    <text evidence="2 11">Belongs to the transferase hexapeptide repeat family.</text>
</comment>
<dbReference type="InterPro" id="IPR011004">
    <property type="entry name" value="Trimer_LpxA-like_sf"/>
</dbReference>
<evidence type="ECO:0000256" key="4">
    <source>
        <dbReference type="ARBA" id="ARBA00018522"/>
    </source>
</evidence>
<evidence type="ECO:0000256" key="6">
    <source>
        <dbReference type="ARBA" id="ARBA00022679"/>
    </source>
</evidence>
<dbReference type="InterPro" id="IPR045304">
    <property type="entry name" value="LbH_SAT"/>
</dbReference>
<keyword evidence="13" id="KW-1185">Reference proteome</keyword>
<keyword evidence="7" id="KW-0677">Repeat</keyword>
<dbReference type="STRING" id="1678637.AC230_23780"/>
<evidence type="ECO:0000256" key="2">
    <source>
        <dbReference type="ARBA" id="ARBA00007274"/>
    </source>
</evidence>
<dbReference type="Gene3D" id="1.10.3130.10">
    <property type="entry name" value="serine acetyltransferase, domain 1"/>
    <property type="match status" value="1"/>
</dbReference>
<accession>A0A0K9XCD1</accession>
<comment type="pathway">
    <text evidence="1">Amino-acid biosynthesis; L-cysteine biosynthesis; L-cysteine from L-serine: step 1/2.</text>
</comment>
<dbReference type="InterPro" id="IPR053376">
    <property type="entry name" value="Serine_acetyltransferase"/>
</dbReference>
<evidence type="ECO:0000313" key="12">
    <source>
        <dbReference type="EMBL" id="KNB50307.1"/>
    </source>
</evidence>
<evidence type="ECO:0000256" key="8">
    <source>
        <dbReference type="ARBA" id="ARBA00023192"/>
    </source>
</evidence>
<keyword evidence="6 11" id="KW-0808">Transferase</keyword>
<protein>
    <recommendedName>
        <fullName evidence="4 11">Serine acetyltransferase</fullName>
        <ecNumber evidence="3 11">2.3.1.30</ecNumber>
    </recommendedName>
</protein>
<dbReference type="EMBL" id="LFXA01000017">
    <property type="protein sequence ID" value="KNB50307.1"/>
    <property type="molecule type" value="Genomic_DNA"/>
</dbReference>
<dbReference type="SUPFAM" id="SSF51161">
    <property type="entry name" value="Trimeric LpxA-like enzymes"/>
    <property type="match status" value="1"/>
</dbReference>
<dbReference type="InterPro" id="IPR018357">
    <property type="entry name" value="Hexapep_transf_CS"/>
</dbReference>
<dbReference type="InterPro" id="IPR042122">
    <property type="entry name" value="Ser_AcTrfase_N_sf"/>
</dbReference>
<name>A0A0K9XCD1_9ACTN</name>
<keyword evidence="9 11" id="KW-0012">Acyltransferase</keyword>
<keyword evidence="5" id="KW-0028">Amino-acid biosynthesis</keyword>
<evidence type="ECO:0000256" key="1">
    <source>
        <dbReference type="ARBA" id="ARBA00004876"/>
    </source>
</evidence>
<reference evidence="13" key="1">
    <citation type="submission" date="2015-07" db="EMBL/GenBank/DDBJ databases">
        <title>Draft genome sequence of Streptomyces sp. CMAA 1322, a bacterium isolated from Caatinga biome, from dry forest semiarid of Brazil.</title>
        <authorList>
            <person name="Santos S.N."/>
            <person name="Gacesa R."/>
            <person name="Taketani R.G."/>
            <person name="Long P.F."/>
            <person name="Melo I.S."/>
        </authorList>
    </citation>
    <scope>NUCLEOTIDE SEQUENCE [LARGE SCALE GENOMIC DNA]</scope>
    <source>
        <strain evidence="13">CMAA 1322</strain>
    </source>
</reference>
<comment type="catalytic activity">
    <reaction evidence="10 11">
        <text>L-serine + acetyl-CoA = O-acetyl-L-serine + CoA</text>
        <dbReference type="Rhea" id="RHEA:24560"/>
        <dbReference type="ChEBI" id="CHEBI:33384"/>
        <dbReference type="ChEBI" id="CHEBI:57287"/>
        <dbReference type="ChEBI" id="CHEBI:57288"/>
        <dbReference type="ChEBI" id="CHEBI:58340"/>
        <dbReference type="EC" id="2.3.1.30"/>
    </reaction>
</comment>
<dbReference type="InterPro" id="IPR005881">
    <property type="entry name" value="Ser_O-AcTrfase"/>
</dbReference>
<organism evidence="12 13">
    <name type="scientific">Streptomyces caatingaensis</name>
    <dbReference type="NCBI Taxonomy" id="1678637"/>
    <lineage>
        <taxon>Bacteria</taxon>
        <taxon>Bacillati</taxon>
        <taxon>Actinomycetota</taxon>
        <taxon>Actinomycetes</taxon>
        <taxon>Kitasatosporales</taxon>
        <taxon>Streptomycetaceae</taxon>
        <taxon>Streptomyces</taxon>
    </lineage>
</organism>
<dbReference type="Pfam" id="PF00132">
    <property type="entry name" value="Hexapep"/>
    <property type="match status" value="1"/>
</dbReference>
<comment type="caution">
    <text evidence="12">The sequence shown here is derived from an EMBL/GenBank/DDBJ whole genome shotgun (WGS) entry which is preliminary data.</text>
</comment>
<dbReference type="PROSITE" id="PS00101">
    <property type="entry name" value="HEXAPEP_TRANSFERASES"/>
    <property type="match status" value="1"/>
</dbReference>
<dbReference type="EC" id="2.3.1.30" evidence="3 11"/>
<dbReference type="PATRIC" id="fig|1678637.3.peg.5093"/>